<protein>
    <submittedName>
        <fullName evidence="8">TAF4 domain-containing protein</fullName>
    </submittedName>
</protein>
<dbReference type="InterPro" id="IPR045144">
    <property type="entry name" value="TAF4"/>
</dbReference>
<proteinExistence type="inferred from homology"/>
<evidence type="ECO:0000313" key="8">
    <source>
        <dbReference type="WBParaSite" id="HDID_0000048301-mRNA-1"/>
    </source>
</evidence>
<evidence type="ECO:0000256" key="2">
    <source>
        <dbReference type="ARBA" id="ARBA00006178"/>
    </source>
</evidence>
<feature type="region of interest" description="Disordered" evidence="6">
    <location>
        <begin position="223"/>
        <end position="243"/>
    </location>
</feature>
<sequence>LSQPNLLPVRSLPNHPLNHQANGVAAAQVSAQPPATQSSGNVISVAKFLNHILTSNKTDTGERAQVIQLVQDLIDDKVSCDSFLAQLYLHLKTSRRQDVDNLFYTGLPKLRMDLINGTTTLPNIRPPNRSVLTGASTVTTTASILATSTAAQAQPAIIHTPSQSSSTSQILPRPSPTIVDNLPPNSTFQLSTSSIPISPAPLRPVTPLVHSSVYSPRVAVTNSPTPIRPLRPAPTINNNNGNNQQFRLKTPTNHSTTLFQSVSGTTPIAPHRPTILPPGTQLRPLFPSPAPGSTPSLASSSAVPASNSTLVPPASSFLSPVTSVSSAAPAPSSSNAMSSPQSAASSQLNQPFFPVAQIRSFLGSKLPANEVASLTEDSLNCMAHGLNTLLRSLLTRISLVAGHKATKLSDDPHLEQVDYAREQIGFVQKMHEFDQEKRSELQREFILKAAKAKSEILPLCALPFFVHVSFYASITRIRNENSEQVKIREMATQLKNEKDERERQEQANFTALSAIGTLSNKRPRLSMNAPTSEQTLITTGGNLSNSLNSAPNVATAVSSTGFSLINSNSSLRLVQPSSSSNQIPSTPRFNLAASLRARRAGLRELQVVLSKDRRLCRSRALCRTYWH</sequence>
<evidence type="ECO:0000256" key="6">
    <source>
        <dbReference type="SAM" id="MobiDB-lite"/>
    </source>
</evidence>
<dbReference type="GO" id="GO:0005669">
    <property type="term" value="C:transcription factor TFIID complex"/>
    <property type="evidence" value="ECO:0007669"/>
    <property type="project" value="InterPro"/>
</dbReference>
<dbReference type="Gene3D" id="1.20.120.1110">
    <property type="entry name" value="TAFH/NHR1 domain"/>
    <property type="match status" value="1"/>
</dbReference>
<evidence type="ECO:0000256" key="3">
    <source>
        <dbReference type="ARBA" id="ARBA00023015"/>
    </source>
</evidence>
<reference evidence="8" key="1">
    <citation type="submission" date="2017-02" db="UniProtKB">
        <authorList>
            <consortium name="WormBaseParasite"/>
        </authorList>
    </citation>
    <scope>IDENTIFICATION</scope>
</reference>
<dbReference type="WBParaSite" id="HDID_0000048301-mRNA-1">
    <property type="protein sequence ID" value="HDID_0000048301-mRNA-1"/>
    <property type="gene ID" value="HDID_0000048301"/>
</dbReference>
<feature type="compositionally biased region" description="Low complexity" evidence="6">
    <location>
        <begin position="293"/>
        <end position="305"/>
    </location>
</feature>
<dbReference type="GO" id="GO:0016251">
    <property type="term" value="F:RNA polymerase II general transcription initiation factor activity"/>
    <property type="evidence" value="ECO:0007669"/>
    <property type="project" value="TreeGrafter"/>
</dbReference>
<dbReference type="GO" id="GO:0003677">
    <property type="term" value="F:DNA binding"/>
    <property type="evidence" value="ECO:0007669"/>
    <property type="project" value="TreeGrafter"/>
</dbReference>
<dbReference type="AlphaFoldDB" id="A0A0R3S8K1"/>
<dbReference type="STRING" id="6216.A0A0R3S8K1"/>
<dbReference type="PANTHER" id="PTHR15138:SF14">
    <property type="entry name" value="TRANSCRIPTION INITIATION FACTOR TFIID SUBUNIT 4"/>
    <property type="match status" value="1"/>
</dbReference>
<dbReference type="GO" id="GO:0006367">
    <property type="term" value="P:transcription initiation at RNA polymerase II promoter"/>
    <property type="evidence" value="ECO:0007669"/>
    <property type="project" value="TreeGrafter"/>
</dbReference>
<name>A0A0R3S8K1_HYMDI</name>
<evidence type="ECO:0000259" key="7">
    <source>
        <dbReference type="Pfam" id="PF05236"/>
    </source>
</evidence>
<dbReference type="PANTHER" id="PTHR15138">
    <property type="entry name" value="TRANSCRIPTION INITIATION FACTOR TFIID SUBUNIT 4"/>
    <property type="match status" value="1"/>
</dbReference>
<accession>A0A0R3S8K1</accession>
<keyword evidence="4" id="KW-0804">Transcription</keyword>
<keyword evidence="5" id="KW-0539">Nucleus</keyword>
<evidence type="ECO:0000256" key="4">
    <source>
        <dbReference type="ARBA" id="ARBA00023163"/>
    </source>
</evidence>
<evidence type="ECO:0000256" key="5">
    <source>
        <dbReference type="ARBA" id="ARBA00023242"/>
    </source>
</evidence>
<evidence type="ECO:0000256" key="1">
    <source>
        <dbReference type="ARBA" id="ARBA00004123"/>
    </source>
</evidence>
<dbReference type="Pfam" id="PF05236">
    <property type="entry name" value="TAF4"/>
    <property type="match status" value="1"/>
</dbReference>
<organism evidence="8">
    <name type="scientific">Hymenolepis diminuta</name>
    <name type="common">Rat tapeworm</name>
    <dbReference type="NCBI Taxonomy" id="6216"/>
    <lineage>
        <taxon>Eukaryota</taxon>
        <taxon>Metazoa</taxon>
        <taxon>Spiralia</taxon>
        <taxon>Lophotrochozoa</taxon>
        <taxon>Platyhelminthes</taxon>
        <taxon>Cestoda</taxon>
        <taxon>Eucestoda</taxon>
        <taxon>Cyclophyllidea</taxon>
        <taxon>Hymenolepididae</taxon>
        <taxon>Hymenolepis</taxon>
    </lineage>
</organism>
<dbReference type="InterPro" id="IPR037249">
    <property type="entry name" value="TAFH/NHR1_dom_sf"/>
</dbReference>
<comment type="similarity">
    <text evidence="2">Belongs to the TAF4 family.</text>
</comment>
<keyword evidence="3" id="KW-0805">Transcription regulation</keyword>
<dbReference type="SUPFAM" id="SSF158553">
    <property type="entry name" value="TAFH domain-like"/>
    <property type="match status" value="1"/>
</dbReference>
<dbReference type="InterPro" id="IPR007900">
    <property type="entry name" value="TAF4_C"/>
</dbReference>
<feature type="region of interest" description="Disordered" evidence="6">
    <location>
        <begin position="264"/>
        <end position="305"/>
    </location>
</feature>
<feature type="region of interest" description="Disordered" evidence="6">
    <location>
        <begin position="321"/>
        <end position="345"/>
    </location>
</feature>
<comment type="subcellular location">
    <subcellularLocation>
        <location evidence="1">Nucleus</location>
    </subcellularLocation>
</comment>
<feature type="domain" description="Transcription initiation factor TFIID component TAF4 C-terminal" evidence="7">
    <location>
        <begin position="335"/>
        <end position="454"/>
    </location>
</feature>